<reference evidence="1" key="1">
    <citation type="submission" date="2018-01" db="EMBL/GenBank/DDBJ databases">
        <title>An insight into the sialome of Amazonian anophelines.</title>
        <authorList>
            <person name="Ribeiro J.M."/>
            <person name="Scarpassa V."/>
            <person name="Calvo E."/>
        </authorList>
    </citation>
    <scope>NUCLEOTIDE SEQUENCE</scope>
</reference>
<evidence type="ECO:0000313" key="1">
    <source>
        <dbReference type="EMBL" id="MBW76215.1"/>
    </source>
</evidence>
<dbReference type="AlphaFoldDB" id="A0A2M4DFB1"/>
<organism evidence="1">
    <name type="scientific">Anopheles darlingi</name>
    <name type="common">Mosquito</name>
    <dbReference type="NCBI Taxonomy" id="43151"/>
    <lineage>
        <taxon>Eukaryota</taxon>
        <taxon>Metazoa</taxon>
        <taxon>Ecdysozoa</taxon>
        <taxon>Arthropoda</taxon>
        <taxon>Hexapoda</taxon>
        <taxon>Insecta</taxon>
        <taxon>Pterygota</taxon>
        <taxon>Neoptera</taxon>
        <taxon>Endopterygota</taxon>
        <taxon>Diptera</taxon>
        <taxon>Nematocera</taxon>
        <taxon>Culicoidea</taxon>
        <taxon>Culicidae</taxon>
        <taxon>Anophelinae</taxon>
        <taxon>Anopheles</taxon>
    </lineage>
</organism>
<name>A0A2M4DFB1_ANODA</name>
<proteinExistence type="predicted"/>
<dbReference type="EMBL" id="GGFL01012037">
    <property type="protein sequence ID" value="MBW76215.1"/>
    <property type="molecule type" value="Transcribed_RNA"/>
</dbReference>
<accession>A0A2M4DFB1</accession>
<protein>
    <submittedName>
        <fullName evidence="1">Putative secreted protein</fullName>
    </submittedName>
</protein>
<sequence length="67" mass="7710">MTLFVGLAILRLSTTKVTLNDRLLDSFSATLLLRNQLTITYKSKENPAADIRNPLRRFRQHLQAKIL</sequence>